<dbReference type="InterPro" id="IPR019734">
    <property type="entry name" value="TPR_rpt"/>
</dbReference>
<dbReference type="GO" id="GO:0006355">
    <property type="term" value="P:regulation of DNA-templated transcription"/>
    <property type="evidence" value="ECO:0007669"/>
    <property type="project" value="InterPro"/>
</dbReference>
<keyword evidence="2" id="KW-0802">TPR repeat</keyword>
<dbReference type="Pfam" id="PF14559">
    <property type="entry name" value="TPR_19"/>
    <property type="match status" value="1"/>
</dbReference>
<feature type="DNA-binding region" description="OmpR/PhoB-type" evidence="3">
    <location>
        <begin position="1"/>
        <end position="82"/>
    </location>
</feature>
<dbReference type="Gene3D" id="1.25.40.10">
    <property type="entry name" value="Tetratricopeptide repeat domain"/>
    <property type="match status" value="1"/>
</dbReference>
<evidence type="ECO:0000256" key="1">
    <source>
        <dbReference type="ARBA" id="ARBA00023125"/>
    </source>
</evidence>
<gene>
    <name evidence="5" type="ORF">ISF6_4836</name>
</gene>
<dbReference type="SMART" id="SM00028">
    <property type="entry name" value="TPR"/>
    <property type="match status" value="3"/>
</dbReference>
<evidence type="ECO:0000313" key="6">
    <source>
        <dbReference type="Proteomes" id="UP000037660"/>
    </source>
</evidence>
<dbReference type="InterPro" id="IPR036388">
    <property type="entry name" value="WH-like_DNA-bd_sf"/>
</dbReference>
<sequence length="503" mass="54825">MALDGRTVKLQPRTMRLLVALAERPDEVCSSQDLHERVWAGVVVTDQSLYQAIGELRAVLKADDAAGEFIATVPRKGYRLVAPVRRVLLAATPAVPSAPQAPAARKVAVLPFRDLGLPQALSFLPETLLGGLVLELSRQPGLTTIARGTMLSYRGLQSSPRRVAEELQVRYVVDGAISAMGERLSISCDLIDAAGDAVLASESIDVPAADWSDLAQRVVGRLVRVWRLEVLDHSARQAVAGGPGHADALELAMRAWVELYCRPQNRETNDRAWAWAAEAVRHDASLGAAWNVLAFCEFRAVQYDWQDPRTDTRLADALAHAERATALSPSDPDAHYTLGLVLLISGDYVRARATLHHCLEISTSYAPAWGLLALVVNAEGHPEQAFELAERALALSPREPLRAVWHWGEACAASMLGREEEALAYAARGIAANPDFPSCYLVAVVAARRLGRHVEAARFVSVLQTTAFRSIERVRQRVNAFSQHEPWASAFLADLHAAGLPER</sequence>
<dbReference type="CDD" id="cd00383">
    <property type="entry name" value="trans_reg_C"/>
    <property type="match status" value="1"/>
</dbReference>
<keyword evidence="6" id="KW-1185">Reference proteome</keyword>
<protein>
    <submittedName>
        <fullName evidence="5">Bll1217 protein</fullName>
    </submittedName>
</protein>
<proteinExistence type="predicted"/>
<evidence type="ECO:0000256" key="3">
    <source>
        <dbReference type="PROSITE-ProRule" id="PRU01091"/>
    </source>
</evidence>
<dbReference type="STRING" id="1547922.ISF6_4836"/>
<organism evidence="5 6">
    <name type="scientific">Piscinibacter sakaiensis</name>
    <name type="common">Ideonella sakaiensis</name>
    <dbReference type="NCBI Taxonomy" id="1547922"/>
    <lineage>
        <taxon>Bacteria</taxon>
        <taxon>Pseudomonadati</taxon>
        <taxon>Pseudomonadota</taxon>
        <taxon>Betaproteobacteria</taxon>
        <taxon>Burkholderiales</taxon>
        <taxon>Sphaerotilaceae</taxon>
        <taxon>Piscinibacter</taxon>
    </lineage>
</organism>
<evidence type="ECO:0000259" key="4">
    <source>
        <dbReference type="PROSITE" id="PS51755"/>
    </source>
</evidence>
<keyword evidence="1 3" id="KW-0238">DNA-binding</keyword>
<comment type="caution">
    <text evidence="5">The sequence shown here is derived from an EMBL/GenBank/DDBJ whole genome shotgun (WGS) entry which is preliminary data.</text>
</comment>
<dbReference type="SUPFAM" id="SSF46894">
    <property type="entry name" value="C-terminal effector domain of the bipartite response regulators"/>
    <property type="match status" value="1"/>
</dbReference>
<dbReference type="SMART" id="SM00862">
    <property type="entry name" value="Trans_reg_C"/>
    <property type="match status" value="1"/>
</dbReference>
<dbReference type="InterPro" id="IPR016032">
    <property type="entry name" value="Sig_transdc_resp-reg_C-effctor"/>
</dbReference>
<dbReference type="GO" id="GO:0000160">
    <property type="term" value="P:phosphorelay signal transduction system"/>
    <property type="evidence" value="ECO:0007669"/>
    <property type="project" value="InterPro"/>
</dbReference>
<name>A0A0K8P6U4_PISS1</name>
<dbReference type="InterPro" id="IPR001867">
    <property type="entry name" value="OmpR/PhoB-type_DNA-bd"/>
</dbReference>
<dbReference type="PROSITE" id="PS51755">
    <property type="entry name" value="OMPR_PHOB"/>
    <property type="match status" value="1"/>
</dbReference>
<dbReference type="GO" id="GO:0003677">
    <property type="term" value="F:DNA binding"/>
    <property type="evidence" value="ECO:0007669"/>
    <property type="project" value="UniProtKB-UniRule"/>
</dbReference>
<dbReference type="Gene3D" id="1.10.10.10">
    <property type="entry name" value="Winged helix-like DNA-binding domain superfamily/Winged helix DNA-binding domain"/>
    <property type="match status" value="1"/>
</dbReference>
<dbReference type="PROSITE" id="PS50005">
    <property type="entry name" value="TPR"/>
    <property type="match status" value="1"/>
</dbReference>
<dbReference type="AlphaFoldDB" id="A0A0K8P6U4"/>
<feature type="repeat" description="TPR" evidence="2">
    <location>
        <begin position="366"/>
        <end position="399"/>
    </location>
</feature>
<dbReference type="PANTHER" id="PTHR47691">
    <property type="entry name" value="REGULATOR-RELATED"/>
    <property type="match status" value="1"/>
</dbReference>
<evidence type="ECO:0000256" key="2">
    <source>
        <dbReference type="PROSITE-ProRule" id="PRU00339"/>
    </source>
</evidence>
<dbReference type="Gene3D" id="3.40.50.10070">
    <property type="entry name" value="TolB, N-terminal domain"/>
    <property type="match status" value="1"/>
</dbReference>
<dbReference type="InterPro" id="IPR011990">
    <property type="entry name" value="TPR-like_helical_dom_sf"/>
</dbReference>
<dbReference type="Pfam" id="PF00486">
    <property type="entry name" value="Trans_reg_C"/>
    <property type="match status" value="1"/>
</dbReference>
<dbReference type="EMBL" id="BBYR01000075">
    <property type="protein sequence ID" value="GAP38378.1"/>
    <property type="molecule type" value="Genomic_DNA"/>
</dbReference>
<dbReference type="PANTHER" id="PTHR47691:SF3">
    <property type="entry name" value="HTH-TYPE TRANSCRIPTIONAL REGULATOR RV0890C-RELATED"/>
    <property type="match status" value="1"/>
</dbReference>
<feature type="domain" description="OmpR/PhoB-type" evidence="4">
    <location>
        <begin position="1"/>
        <end position="82"/>
    </location>
</feature>
<reference evidence="6" key="1">
    <citation type="submission" date="2015-07" db="EMBL/GenBank/DDBJ databases">
        <title>Discovery of a poly(ethylene terephthalate assimilation.</title>
        <authorList>
            <person name="Yoshida S."/>
            <person name="Hiraga K."/>
            <person name="Takehana T."/>
            <person name="Taniguchi I."/>
            <person name="Yamaji H."/>
            <person name="Maeda Y."/>
            <person name="Toyohara K."/>
            <person name="Miyamoto K."/>
            <person name="Kimura Y."/>
            <person name="Oda K."/>
        </authorList>
    </citation>
    <scope>NUCLEOTIDE SEQUENCE [LARGE SCALE GENOMIC DNA]</scope>
    <source>
        <strain evidence="6">NBRC 110686 / TISTR 2288 / 201-F6</strain>
    </source>
</reference>
<accession>A0A0K8P6U4</accession>
<dbReference type="SUPFAM" id="SSF48452">
    <property type="entry name" value="TPR-like"/>
    <property type="match status" value="1"/>
</dbReference>
<dbReference type="Proteomes" id="UP000037660">
    <property type="component" value="Unassembled WGS sequence"/>
</dbReference>
<evidence type="ECO:0000313" key="5">
    <source>
        <dbReference type="EMBL" id="GAP38378.1"/>
    </source>
</evidence>
<reference evidence="5 6" key="2">
    <citation type="journal article" date="2016" name="Science">
        <title>A bacterium that degrades and assimilates poly(ethylene terephthalate).</title>
        <authorList>
            <person name="Yoshida S."/>
            <person name="Hiraga K."/>
            <person name="Takehana T."/>
            <person name="Taniguchi I."/>
            <person name="Yamaji H."/>
            <person name="Maeda Y."/>
            <person name="Toyohara K."/>
            <person name="Miyamoto K."/>
            <person name="Kimura Y."/>
            <person name="Oda K."/>
        </authorList>
    </citation>
    <scope>NUCLEOTIDE SEQUENCE [LARGE SCALE GENOMIC DNA]</scope>
    <source>
        <strain evidence="6">NBRC 110686 / TISTR 2288 / 201-F6</strain>
    </source>
</reference>